<proteinExistence type="inferred from homology"/>
<dbReference type="Proteomes" id="UP000738349">
    <property type="component" value="Unassembled WGS sequence"/>
</dbReference>
<dbReference type="SUPFAM" id="SSF54001">
    <property type="entry name" value="Cysteine proteinases"/>
    <property type="match status" value="1"/>
</dbReference>
<sequence length="187" mass="20693">MNELACFLGVTEELAFHDVYSLYDDDAMAMVPRPVFALLVTIPMMEAWKQHRDAEDGAVEWYKGVGRDESVTWFQQTVIHGCRLIGFLHCVANGLPSEMVVPGSELANLLEKAIPPGIGERAALLNDTNSMHKASETVAQRGDTKDLYAGEESIHLFVVLIKGSLEDDEDAFSELALELGTRRLIDI</sequence>
<evidence type="ECO:0000256" key="4">
    <source>
        <dbReference type="ARBA" id="ARBA00022786"/>
    </source>
</evidence>
<comment type="catalytic activity">
    <reaction evidence="1 8">
        <text>Thiol-dependent hydrolysis of ester, thioester, amide, peptide and isopeptide bonds formed by the C-terminal Gly of ubiquitin (a 76-residue protein attached to proteins as an intracellular targeting signal).</text>
        <dbReference type="EC" id="3.4.19.12"/>
    </reaction>
</comment>
<dbReference type="EMBL" id="JAGMUV010000001">
    <property type="protein sequence ID" value="KAH7176725.1"/>
    <property type="molecule type" value="Genomic_DNA"/>
</dbReference>
<comment type="caution">
    <text evidence="10">The sequence shown here is derived from an EMBL/GenBank/DDBJ whole genome shotgun (WGS) entry which is preliminary data.</text>
</comment>
<dbReference type="PROSITE" id="PS52048">
    <property type="entry name" value="UCH_DOMAIN"/>
    <property type="match status" value="1"/>
</dbReference>
<dbReference type="AlphaFoldDB" id="A0A9P9JNF4"/>
<gene>
    <name evidence="10" type="ORF">EDB81DRAFT_836640</name>
</gene>
<keyword evidence="11" id="KW-1185">Reference proteome</keyword>
<evidence type="ECO:0000256" key="1">
    <source>
        <dbReference type="ARBA" id="ARBA00000707"/>
    </source>
</evidence>
<evidence type="ECO:0000313" key="10">
    <source>
        <dbReference type="EMBL" id="KAH7176725.1"/>
    </source>
</evidence>
<evidence type="ECO:0000256" key="7">
    <source>
        <dbReference type="PROSITE-ProRule" id="PRU01393"/>
    </source>
</evidence>
<dbReference type="PANTHER" id="PTHR10589:SF17">
    <property type="entry name" value="UBIQUITIN CARBOXYL-TERMINAL HYDROLASE"/>
    <property type="match status" value="1"/>
</dbReference>
<keyword evidence="6 8" id="KW-0788">Thiol protease</keyword>
<comment type="similarity">
    <text evidence="2 7 8">Belongs to the peptidase C12 family.</text>
</comment>
<feature type="domain" description="UCH catalytic" evidence="9">
    <location>
        <begin position="1"/>
        <end position="187"/>
    </location>
</feature>
<evidence type="ECO:0000256" key="5">
    <source>
        <dbReference type="ARBA" id="ARBA00022801"/>
    </source>
</evidence>
<evidence type="ECO:0000259" key="9">
    <source>
        <dbReference type="PROSITE" id="PS52048"/>
    </source>
</evidence>
<dbReference type="InterPro" id="IPR038765">
    <property type="entry name" value="Papain-like_cys_pep_sf"/>
</dbReference>
<dbReference type="InterPro" id="IPR001578">
    <property type="entry name" value="Peptidase_C12_UCH"/>
</dbReference>
<dbReference type="GO" id="GO:0005737">
    <property type="term" value="C:cytoplasm"/>
    <property type="evidence" value="ECO:0007669"/>
    <property type="project" value="TreeGrafter"/>
</dbReference>
<dbReference type="GO" id="GO:0016579">
    <property type="term" value="P:protein deubiquitination"/>
    <property type="evidence" value="ECO:0007669"/>
    <property type="project" value="TreeGrafter"/>
</dbReference>
<protein>
    <recommendedName>
        <fullName evidence="8">Ubiquitin carboxyl-terminal hydrolase</fullName>
        <ecNumber evidence="8">3.4.19.12</ecNumber>
    </recommendedName>
</protein>
<evidence type="ECO:0000256" key="8">
    <source>
        <dbReference type="RuleBase" id="RU361215"/>
    </source>
</evidence>
<dbReference type="PANTHER" id="PTHR10589">
    <property type="entry name" value="UBIQUITIN CARBOXYL-TERMINAL HYDROLASE"/>
    <property type="match status" value="1"/>
</dbReference>
<keyword evidence="5 8" id="KW-0378">Hydrolase</keyword>
<dbReference type="InterPro" id="IPR036959">
    <property type="entry name" value="Peptidase_C12_UCH_sf"/>
</dbReference>
<dbReference type="Pfam" id="PF01088">
    <property type="entry name" value="Peptidase_C12"/>
    <property type="match status" value="1"/>
</dbReference>
<dbReference type="OrthoDB" id="427186at2759"/>
<keyword evidence="3 8" id="KW-0645">Protease</keyword>
<dbReference type="PRINTS" id="PR00707">
    <property type="entry name" value="UBCTHYDRLASE"/>
</dbReference>
<dbReference type="Gene3D" id="3.40.532.10">
    <property type="entry name" value="Peptidase C12, ubiquitin carboxyl-terminal hydrolase"/>
    <property type="match status" value="1"/>
</dbReference>
<evidence type="ECO:0000256" key="6">
    <source>
        <dbReference type="ARBA" id="ARBA00022807"/>
    </source>
</evidence>
<keyword evidence="4 8" id="KW-0833">Ubl conjugation pathway</keyword>
<dbReference type="EC" id="3.4.19.12" evidence="8"/>
<accession>A0A9P9JNF4</accession>
<evidence type="ECO:0000256" key="2">
    <source>
        <dbReference type="ARBA" id="ARBA00009326"/>
    </source>
</evidence>
<name>A0A9P9JNF4_9HYPO</name>
<dbReference type="GO" id="GO:0004843">
    <property type="term" value="F:cysteine-type deubiquitinase activity"/>
    <property type="evidence" value="ECO:0007669"/>
    <property type="project" value="UniProtKB-EC"/>
</dbReference>
<evidence type="ECO:0000313" key="11">
    <source>
        <dbReference type="Proteomes" id="UP000738349"/>
    </source>
</evidence>
<reference evidence="10" key="1">
    <citation type="journal article" date="2021" name="Nat. Commun.">
        <title>Genetic determinants of endophytism in the Arabidopsis root mycobiome.</title>
        <authorList>
            <person name="Mesny F."/>
            <person name="Miyauchi S."/>
            <person name="Thiergart T."/>
            <person name="Pickel B."/>
            <person name="Atanasova L."/>
            <person name="Karlsson M."/>
            <person name="Huettel B."/>
            <person name="Barry K.W."/>
            <person name="Haridas S."/>
            <person name="Chen C."/>
            <person name="Bauer D."/>
            <person name="Andreopoulos W."/>
            <person name="Pangilinan J."/>
            <person name="LaButti K."/>
            <person name="Riley R."/>
            <person name="Lipzen A."/>
            <person name="Clum A."/>
            <person name="Drula E."/>
            <person name="Henrissat B."/>
            <person name="Kohler A."/>
            <person name="Grigoriev I.V."/>
            <person name="Martin F.M."/>
            <person name="Hacquard S."/>
        </authorList>
    </citation>
    <scope>NUCLEOTIDE SEQUENCE</scope>
    <source>
        <strain evidence="10">MPI-CAGE-AT-0147</strain>
    </source>
</reference>
<evidence type="ECO:0000256" key="3">
    <source>
        <dbReference type="ARBA" id="ARBA00022670"/>
    </source>
</evidence>
<organism evidence="10 11">
    <name type="scientific">Dactylonectria macrodidyma</name>
    <dbReference type="NCBI Taxonomy" id="307937"/>
    <lineage>
        <taxon>Eukaryota</taxon>
        <taxon>Fungi</taxon>
        <taxon>Dikarya</taxon>
        <taxon>Ascomycota</taxon>
        <taxon>Pezizomycotina</taxon>
        <taxon>Sordariomycetes</taxon>
        <taxon>Hypocreomycetidae</taxon>
        <taxon>Hypocreales</taxon>
        <taxon>Nectriaceae</taxon>
        <taxon>Dactylonectria</taxon>
    </lineage>
</organism>
<comment type="caution">
    <text evidence="7">Lacks conserved residue(s) required for the propagation of feature annotation.</text>
</comment>
<dbReference type="GO" id="GO:0006511">
    <property type="term" value="P:ubiquitin-dependent protein catabolic process"/>
    <property type="evidence" value="ECO:0007669"/>
    <property type="project" value="UniProtKB-UniRule"/>
</dbReference>